<reference evidence="3" key="1">
    <citation type="submission" date="2021-02" db="EMBL/GenBank/DDBJ databases">
        <authorList>
            <person name="Nowell W R."/>
        </authorList>
    </citation>
    <scope>NUCLEOTIDE SEQUENCE</scope>
</reference>
<sequence length="116" mass="13391">MSVSSQGFDEQNTPNCSPMDIEHGSQSNEFYVESCQSLVTTPTKFIIFNEQQVENLYDENEQMDNISSFMNIKDCYVRLTRFDHAIPIPLLKKQEDEPLAIDEKQSSMLSKESDRD</sequence>
<protein>
    <submittedName>
        <fullName evidence="3">Uncharacterized protein</fullName>
    </submittedName>
</protein>
<dbReference type="EMBL" id="CAJNYV010000882">
    <property type="protein sequence ID" value="CAF3392400.1"/>
    <property type="molecule type" value="Genomic_DNA"/>
</dbReference>
<evidence type="ECO:0000313" key="2">
    <source>
        <dbReference type="EMBL" id="CAF3392400.1"/>
    </source>
</evidence>
<accession>A0A821VUG9</accession>
<feature type="compositionally biased region" description="Polar residues" evidence="1">
    <location>
        <begin position="1"/>
        <end position="16"/>
    </location>
</feature>
<gene>
    <name evidence="2" type="ORF">KIK155_LOCUS7334</name>
    <name evidence="3" type="ORF">TOA249_LOCUS31453</name>
</gene>
<dbReference type="AlphaFoldDB" id="A0A821VUG9"/>
<dbReference type="Proteomes" id="UP000663865">
    <property type="component" value="Unassembled WGS sequence"/>
</dbReference>
<organism evidence="3 4">
    <name type="scientific">Rotaria socialis</name>
    <dbReference type="NCBI Taxonomy" id="392032"/>
    <lineage>
        <taxon>Eukaryota</taxon>
        <taxon>Metazoa</taxon>
        <taxon>Spiralia</taxon>
        <taxon>Gnathifera</taxon>
        <taxon>Rotifera</taxon>
        <taxon>Eurotatoria</taxon>
        <taxon>Bdelloidea</taxon>
        <taxon>Philodinida</taxon>
        <taxon>Philodinidae</taxon>
        <taxon>Rotaria</taxon>
    </lineage>
</organism>
<name>A0A821VUG9_9BILA</name>
<evidence type="ECO:0000313" key="4">
    <source>
        <dbReference type="Proteomes" id="UP000663838"/>
    </source>
</evidence>
<feature type="region of interest" description="Disordered" evidence="1">
    <location>
        <begin position="1"/>
        <end position="23"/>
    </location>
</feature>
<comment type="caution">
    <text evidence="3">The sequence shown here is derived from an EMBL/GenBank/DDBJ whole genome shotgun (WGS) entry which is preliminary data.</text>
</comment>
<evidence type="ECO:0000256" key="1">
    <source>
        <dbReference type="SAM" id="MobiDB-lite"/>
    </source>
</evidence>
<dbReference type="Proteomes" id="UP000663838">
    <property type="component" value="Unassembled WGS sequence"/>
</dbReference>
<dbReference type="EMBL" id="CAJOBS010006352">
    <property type="protein sequence ID" value="CAF4911899.1"/>
    <property type="molecule type" value="Genomic_DNA"/>
</dbReference>
<feature type="region of interest" description="Disordered" evidence="1">
    <location>
        <begin position="95"/>
        <end position="116"/>
    </location>
</feature>
<evidence type="ECO:0000313" key="3">
    <source>
        <dbReference type="EMBL" id="CAF4911899.1"/>
    </source>
</evidence>
<proteinExistence type="predicted"/>